<keyword evidence="3" id="KW-1185">Reference proteome</keyword>
<evidence type="ECO:0000313" key="3">
    <source>
        <dbReference type="Proteomes" id="UP000011859"/>
    </source>
</evidence>
<organism evidence="2 3">
    <name type="scientific">Rhodanobacter denitrificans</name>
    <dbReference type="NCBI Taxonomy" id="666685"/>
    <lineage>
        <taxon>Bacteria</taxon>
        <taxon>Pseudomonadati</taxon>
        <taxon>Pseudomonadota</taxon>
        <taxon>Gammaproteobacteria</taxon>
        <taxon>Lysobacterales</taxon>
        <taxon>Rhodanobacteraceae</taxon>
        <taxon>Rhodanobacter</taxon>
    </lineage>
</organism>
<dbReference type="PATRIC" id="fig|666685.9.peg.255"/>
<dbReference type="eggNOG" id="ENOG50308RG">
    <property type="taxonomic scope" value="Bacteria"/>
</dbReference>
<dbReference type="EMBL" id="CP003470">
    <property type="protein sequence ID" value="AGG90033.1"/>
    <property type="molecule type" value="Genomic_DNA"/>
</dbReference>
<gene>
    <name evidence="2" type="ORF">R2APBS1_2958</name>
</gene>
<dbReference type="KEGG" id="rhd:R2APBS1_2958"/>
<dbReference type="AlphaFoldDB" id="I4WYE5"/>
<dbReference type="HOGENOM" id="CLU_2094947_0_0_6"/>
<keyword evidence="1" id="KW-0732">Signal</keyword>
<proteinExistence type="predicted"/>
<feature type="chain" id="PRO_5003697208" evidence="1">
    <location>
        <begin position="39"/>
        <end position="139"/>
    </location>
</feature>
<dbReference type="OrthoDB" id="5959567at2"/>
<accession>I4WYE5</accession>
<protein>
    <submittedName>
        <fullName evidence="2">Uncharacterized protein</fullName>
    </submittedName>
</protein>
<reference evidence="2 3" key="1">
    <citation type="submission" date="2012-04" db="EMBL/GenBank/DDBJ databases">
        <title>Complete genome of Rhodanobacter sp. 2APBS1.</title>
        <authorList>
            <consortium name="US DOE Joint Genome Institute"/>
            <person name="Huntemann M."/>
            <person name="Wei C.-L."/>
            <person name="Han J."/>
            <person name="Detter J.C."/>
            <person name="Han C."/>
            <person name="Tapia R."/>
            <person name="Munk A.C.C."/>
            <person name="Chen A."/>
            <person name="Krypides N."/>
            <person name="Mavromatis K."/>
            <person name="Markowitz V."/>
            <person name="Szeto E."/>
            <person name="Ivanova N."/>
            <person name="Mikhailova N."/>
            <person name="Ovchinnikova G."/>
            <person name="Pagani I."/>
            <person name="Pati A."/>
            <person name="Goodwin L."/>
            <person name="Peters L."/>
            <person name="Pitluck S."/>
            <person name="Woyke T."/>
            <person name="Prakash O."/>
            <person name="Elkins J."/>
            <person name="Brown S."/>
            <person name="Palumbo A."/>
            <person name="Hemme C."/>
            <person name="Zhou J."/>
            <person name="Watson D."/>
            <person name="Jardine P."/>
            <person name="Kostka J."/>
            <person name="Green S."/>
        </authorList>
    </citation>
    <scope>NUCLEOTIDE SEQUENCE [LARGE SCALE GENOMIC DNA]</scope>
    <source>
        <strain evidence="2 3">2APBS1</strain>
    </source>
</reference>
<evidence type="ECO:0000313" key="2">
    <source>
        <dbReference type="EMBL" id="AGG90033.1"/>
    </source>
</evidence>
<dbReference type="Proteomes" id="UP000011859">
    <property type="component" value="Chromosome"/>
</dbReference>
<accession>M4NK44</accession>
<name>I4WYE5_9GAMM</name>
<sequence length="139" mass="15027" precursor="true">MPMIFHARIEGMPRDGPNLMKTLIISAVLLFAPLAAQADCNPKDFAIKDFKPAVNNTGTVTRMSLRGELVNNCAAASAAQIRIDIKDDAGSVIQSKQAWPAGTANIAPGDVVKFDLGRLFRYQSGMSSYTVSVVDVRTW</sequence>
<feature type="signal peptide" evidence="1">
    <location>
        <begin position="1"/>
        <end position="38"/>
    </location>
</feature>
<evidence type="ECO:0000256" key="1">
    <source>
        <dbReference type="SAM" id="SignalP"/>
    </source>
</evidence>